<dbReference type="HAMAP" id="MF_00065">
    <property type="entry name" value="Adenylyl_sulf_kinase"/>
    <property type="match status" value="1"/>
</dbReference>
<evidence type="ECO:0000256" key="6">
    <source>
        <dbReference type="ARBA" id="ARBA00022679"/>
    </source>
</evidence>
<comment type="function">
    <text evidence="2 13 14">Catalyzes the synthesis of activated sulfate.</text>
</comment>
<dbReference type="GO" id="GO:0004020">
    <property type="term" value="F:adenylylsulfate kinase activity"/>
    <property type="evidence" value="ECO:0007669"/>
    <property type="project" value="UniProtKB-EC"/>
</dbReference>
<dbReference type="Proteomes" id="UP001242313">
    <property type="component" value="Unassembled WGS sequence"/>
</dbReference>
<feature type="domain" description="APS kinase" evidence="15">
    <location>
        <begin position="30"/>
        <end position="179"/>
    </location>
</feature>
<comment type="catalytic activity">
    <reaction evidence="1 13 14">
        <text>adenosine 5'-phosphosulfate + ATP = 3'-phosphoadenylyl sulfate + ADP + H(+)</text>
        <dbReference type="Rhea" id="RHEA:24152"/>
        <dbReference type="ChEBI" id="CHEBI:15378"/>
        <dbReference type="ChEBI" id="CHEBI:30616"/>
        <dbReference type="ChEBI" id="CHEBI:58243"/>
        <dbReference type="ChEBI" id="CHEBI:58339"/>
        <dbReference type="ChEBI" id="CHEBI:456216"/>
        <dbReference type="EC" id="2.7.1.25"/>
    </reaction>
</comment>
<dbReference type="InterPro" id="IPR002891">
    <property type="entry name" value="APS"/>
</dbReference>
<evidence type="ECO:0000313" key="17">
    <source>
        <dbReference type="Proteomes" id="UP001242313"/>
    </source>
</evidence>
<dbReference type="PANTHER" id="PTHR11055:SF1">
    <property type="entry name" value="PAPS SYNTHETASE, ISOFORM D"/>
    <property type="match status" value="1"/>
</dbReference>
<comment type="similarity">
    <text evidence="4 13 14">Belongs to the APS kinase family.</text>
</comment>
<evidence type="ECO:0000256" key="2">
    <source>
        <dbReference type="ARBA" id="ARBA00002632"/>
    </source>
</evidence>
<evidence type="ECO:0000256" key="4">
    <source>
        <dbReference type="ARBA" id="ARBA00007008"/>
    </source>
</evidence>
<gene>
    <name evidence="13" type="primary">cysC</name>
    <name evidence="16" type="ORF">J2S25_003431</name>
</gene>
<keyword evidence="7 13" id="KW-0547">Nucleotide-binding</keyword>
<protein>
    <recommendedName>
        <fullName evidence="5 13">Adenylyl-sulfate kinase</fullName>
        <ecNumber evidence="5 13">2.7.1.25</ecNumber>
    </recommendedName>
    <alternativeName>
        <fullName evidence="11 13">APS kinase</fullName>
    </alternativeName>
    <alternativeName>
        <fullName evidence="12 13">ATP adenosine-5'-phosphosulfate 3'-phosphotransferase</fullName>
    </alternativeName>
    <alternativeName>
        <fullName evidence="10 13">Adenosine-5'-phosphosulfate kinase</fullName>
    </alternativeName>
</protein>
<evidence type="ECO:0000313" key="16">
    <source>
        <dbReference type="EMBL" id="MDQ0415204.1"/>
    </source>
</evidence>
<keyword evidence="13" id="KW-0597">Phosphoprotein</keyword>
<comment type="caution">
    <text evidence="16">The sequence shown here is derived from an EMBL/GenBank/DDBJ whole genome shotgun (WGS) entry which is preliminary data.</text>
</comment>
<reference evidence="16 17" key="1">
    <citation type="submission" date="2023-07" db="EMBL/GenBank/DDBJ databases">
        <title>Genomic Encyclopedia of Type Strains, Phase IV (KMG-IV): sequencing the most valuable type-strain genomes for metagenomic binning, comparative biology and taxonomic classification.</title>
        <authorList>
            <person name="Goeker M."/>
        </authorList>
    </citation>
    <scope>NUCLEOTIDE SEQUENCE [LARGE SCALE GENOMIC DNA]</scope>
    <source>
        <strain evidence="16 17">DSM 19598</strain>
    </source>
</reference>
<dbReference type="Gene3D" id="3.40.50.300">
    <property type="entry name" value="P-loop containing nucleotide triphosphate hydrolases"/>
    <property type="match status" value="1"/>
</dbReference>
<evidence type="ECO:0000256" key="7">
    <source>
        <dbReference type="ARBA" id="ARBA00022741"/>
    </source>
</evidence>
<evidence type="ECO:0000259" key="15">
    <source>
        <dbReference type="Pfam" id="PF01583"/>
    </source>
</evidence>
<accession>A0ABU0FZ39</accession>
<comment type="pathway">
    <text evidence="3 13 14">Sulfur metabolism; hydrogen sulfide biosynthesis; sulfite from sulfate: step 2/3.</text>
</comment>
<evidence type="ECO:0000256" key="13">
    <source>
        <dbReference type="HAMAP-Rule" id="MF_00065"/>
    </source>
</evidence>
<dbReference type="PANTHER" id="PTHR11055">
    <property type="entry name" value="BIFUNCTIONAL 3'-PHOSPHOADENOSINE 5'-PHOSPHOSULFATE SYNTHASE"/>
    <property type="match status" value="1"/>
</dbReference>
<dbReference type="CDD" id="cd02027">
    <property type="entry name" value="APSK"/>
    <property type="match status" value="1"/>
</dbReference>
<dbReference type="Pfam" id="PF01583">
    <property type="entry name" value="APS_kinase"/>
    <property type="match status" value="1"/>
</dbReference>
<keyword evidence="9 13" id="KW-0067">ATP-binding</keyword>
<keyword evidence="8 13" id="KW-0418">Kinase</keyword>
<evidence type="ECO:0000256" key="9">
    <source>
        <dbReference type="ARBA" id="ARBA00022840"/>
    </source>
</evidence>
<evidence type="ECO:0000256" key="11">
    <source>
        <dbReference type="ARBA" id="ARBA00031393"/>
    </source>
</evidence>
<dbReference type="NCBIfam" id="NF004041">
    <property type="entry name" value="PRK05541.1"/>
    <property type="match status" value="1"/>
</dbReference>
<dbReference type="SUPFAM" id="SSF52540">
    <property type="entry name" value="P-loop containing nucleoside triphosphate hydrolases"/>
    <property type="match status" value="1"/>
</dbReference>
<dbReference type="InterPro" id="IPR059117">
    <property type="entry name" value="APS_kinase_dom"/>
</dbReference>
<sequence length="201" mass="22758">MEKKESAATIFWHRHAVTKEDRQRLHGHKSLMVWLTGLSGSGKSTIANAVLLELFNKGISAYLLDGDNLRHGLNSNLSFSPEDRKENIRRTAETGKLFVDAGIVVLSALISPFREDRLNARTILGEENFIEVYIKCPLEECEKRDPKGLYKMARRGEIKQFTGIDQEYEEPEAAELVLDTSESSMEKAVDTLVTFIMEKII</sequence>
<name>A0ABU0FZ39_9BACI</name>
<dbReference type="InterPro" id="IPR027417">
    <property type="entry name" value="P-loop_NTPase"/>
</dbReference>
<evidence type="ECO:0000256" key="14">
    <source>
        <dbReference type="RuleBase" id="RU004347"/>
    </source>
</evidence>
<dbReference type="NCBIfam" id="NF003013">
    <property type="entry name" value="PRK03846.1"/>
    <property type="match status" value="1"/>
</dbReference>
<evidence type="ECO:0000256" key="3">
    <source>
        <dbReference type="ARBA" id="ARBA00004806"/>
    </source>
</evidence>
<keyword evidence="17" id="KW-1185">Reference proteome</keyword>
<feature type="active site" description="Phosphoserine intermediate" evidence="13">
    <location>
        <position position="111"/>
    </location>
</feature>
<dbReference type="EMBL" id="JAUSUN010000028">
    <property type="protein sequence ID" value="MDQ0415204.1"/>
    <property type="molecule type" value="Genomic_DNA"/>
</dbReference>
<evidence type="ECO:0000256" key="5">
    <source>
        <dbReference type="ARBA" id="ARBA00012121"/>
    </source>
</evidence>
<dbReference type="NCBIfam" id="TIGR00455">
    <property type="entry name" value="apsK"/>
    <property type="match status" value="1"/>
</dbReference>
<evidence type="ECO:0000256" key="10">
    <source>
        <dbReference type="ARBA" id="ARBA00029724"/>
    </source>
</evidence>
<evidence type="ECO:0000256" key="1">
    <source>
        <dbReference type="ARBA" id="ARBA00001823"/>
    </source>
</evidence>
<organism evidence="16 17">
    <name type="scientific">Mesobacillus stamsii</name>
    <dbReference type="NCBI Taxonomy" id="225347"/>
    <lineage>
        <taxon>Bacteria</taxon>
        <taxon>Bacillati</taxon>
        <taxon>Bacillota</taxon>
        <taxon>Bacilli</taxon>
        <taxon>Bacillales</taxon>
        <taxon>Bacillaceae</taxon>
        <taxon>Mesobacillus</taxon>
    </lineage>
</organism>
<dbReference type="RefSeq" id="WP_307192452.1">
    <property type="nucleotide sequence ID" value="NZ_JAUSUN010000028.1"/>
</dbReference>
<proteinExistence type="inferred from homology"/>
<feature type="binding site" evidence="13">
    <location>
        <begin position="37"/>
        <end position="44"/>
    </location>
    <ligand>
        <name>ATP</name>
        <dbReference type="ChEBI" id="CHEBI:30616"/>
    </ligand>
</feature>
<evidence type="ECO:0000256" key="8">
    <source>
        <dbReference type="ARBA" id="ARBA00022777"/>
    </source>
</evidence>
<evidence type="ECO:0000256" key="12">
    <source>
        <dbReference type="ARBA" id="ARBA00031464"/>
    </source>
</evidence>
<keyword evidence="6 13" id="KW-0808">Transferase</keyword>
<dbReference type="EC" id="2.7.1.25" evidence="5 13"/>